<keyword evidence="2" id="KW-1185">Reference proteome</keyword>
<gene>
    <name evidence="1" type="ORF">KHLLAP_LOCUS2990</name>
</gene>
<evidence type="ECO:0000313" key="2">
    <source>
        <dbReference type="Proteomes" id="UP001295740"/>
    </source>
</evidence>
<dbReference type="EMBL" id="CAUWAG010000004">
    <property type="protein sequence ID" value="CAJ2502522.1"/>
    <property type="molecule type" value="Genomic_DNA"/>
</dbReference>
<dbReference type="Proteomes" id="UP001295740">
    <property type="component" value="Unassembled WGS sequence"/>
</dbReference>
<dbReference type="AlphaFoldDB" id="A0AAI8VDA1"/>
<proteinExistence type="predicted"/>
<evidence type="ECO:0000313" key="1">
    <source>
        <dbReference type="EMBL" id="CAJ2502522.1"/>
    </source>
</evidence>
<sequence length="308" mass="34940">MAGQSLTSIVPNEIIDLVLGNFVLPDGLSCFKDQEQHKSDRPSLYNACLVSSRLYNSAFIQSVVVTIDVEGLEQYRDDFLAGEWNAGSTSIRTETLTAYEHELIREVQLPASGTISHEARSNDEEFMGLPGVLVILLLGLATHAKELVLPDSSHPSKGSNLFRHQLRQLLQNGLVREHILRLVQTIHMVRRHLVPRTHLDKTRRWHSMYGSLFSRPLLTRVTVRSDNGYWHKFLRYGPSNVKEIQLQRTDCCADGIRNIGLLCPKLETLKVVARDRHFSYYGRRVGGPHGDISDALFETMPRLRSLSF</sequence>
<comment type="caution">
    <text evidence="1">The sequence shown here is derived from an EMBL/GenBank/DDBJ whole genome shotgun (WGS) entry which is preliminary data.</text>
</comment>
<reference evidence="1" key="1">
    <citation type="submission" date="2023-10" db="EMBL/GenBank/DDBJ databases">
        <authorList>
            <person name="Hackl T."/>
        </authorList>
    </citation>
    <scope>NUCLEOTIDE SEQUENCE</scope>
</reference>
<organism evidence="1 2">
    <name type="scientific">Anthostomella pinea</name>
    <dbReference type="NCBI Taxonomy" id="933095"/>
    <lineage>
        <taxon>Eukaryota</taxon>
        <taxon>Fungi</taxon>
        <taxon>Dikarya</taxon>
        <taxon>Ascomycota</taxon>
        <taxon>Pezizomycotina</taxon>
        <taxon>Sordariomycetes</taxon>
        <taxon>Xylariomycetidae</taxon>
        <taxon>Xylariales</taxon>
        <taxon>Xylariaceae</taxon>
        <taxon>Anthostomella</taxon>
    </lineage>
</organism>
<protein>
    <submittedName>
        <fullName evidence="1">Uu.00g099160.m01.CDS01</fullName>
    </submittedName>
</protein>
<name>A0AAI8VDA1_9PEZI</name>
<accession>A0AAI8VDA1</accession>